<dbReference type="Gene3D" id="3.40.50.720">
    <property type="entry name" value="NAD(P)-binding Rossmann-like Domain"/>
    <property type="match status" value="1"/>
</dbReference>
<evidence type="ECO:0000256" key="1">
    <source>
        <dbReference type="ARBA" id="ARBA00023002"/>
    </source>
</evidence>
<feature type="signal peptide" evidence="2">
    <location>
        <begin position="1"/>
        <end position="21"/>
    </location>
</feature>
<dbReference type="Pfam" id="PF00106">
    <property type="entry name" value="adh_short"/>
    <property type="match status" value="1"/>
</dbReference>
<sequence length="319" mass="35815">MWWLWLILSLIFIKLYNKSVCGWCYARNIMTGKVVIVTGANAGIGFETAFNMARRGAKVYLACRDDARGAKAVEEIVSRTGNKHVIYKHLDLASLNSVRSFVEDIKKAEYRVDVLINNAGMTGYGLKKTEDGIVTEMQVNHFGHFLLTVLLVPLLKKSDDARVVVVASTLHRFGSIDFKTINKEATWKIPYYGAIRLYSTSKLCNVLFSNELAKRLEGTTVTVNSLHPGHVRTSIYKNLDRVTETVMNFLLSTFFKSAVEGAQTSIYLAAADDLTGTTGRFFEECKEARMSVKAEDEELAEKLWNYSAELVKLKPEEAI</sequence>
<evidence type="ECO:0000313" key="3">
    <source>
        <dbReference type="EMBL" id="JAV44810.1"/>
    </source>
</evidence>
<organism evidence="3">
    <name type="scientific">Plutella xylostella</name>
    <name type="common">Diamondback moth</name>
    <name type="synonym">Plutella maculipennis</name>
    <dbReference type="NCBI Taxonomy" id="51655"/>
    <lineage>
        <taxon>Eukaryota</taxon>
        <taxon>Metazoa</taxon>
        <taxon>Ecdysozoa</taxon>
        <taxon>Arthropoda</taxon>
        <taxon>Hexapoda</taxon>
        <taxon>Insecta</taxon>
        <taxon>Pterygota</taxon>
        <taxon>Neoptera</taxon>
        <taxon>Endopterygota</taxon>
        <taxon>Lepidoptera</taxon>
        <taxon>Glossata</taxon>
        <taxon>Ditrysia</taxon>
        <taxon>Yponomeutoidea</taxon>
        <taxon>Plutellidae</taxon>
        <taxon>Plutella</taxon>
    </lineage>
</organism>
<dbReference type="InterPro" id="IPR002347">
    <property type="entry name" value="SDR_fam"/>
</dbReference>
<evidence type="ECO:0000256" key="2">
    <source>
        <dbReference type="SAM" id="SignalP"/>
    </source>
</evidence>
<reference evidence="3" key="1">
    <citation type="submission" date="2016-08" db="EMBL/GenBank/DDBJ databases">
        <title>Transcriptome of the diamond-back moth (Plutella xylostella).</title>
        <authorList>
            <person name="He P."/>
        </authorList>
    </citation>
    <scope>NUCLEOTIDE SEQUENCE</scope>
    <source>
        <strain evidence="3">Lab strain</strain>
        <tissue evidence="3">Multi</tissue>
    </source>
</reference>
<proteinExistence type="predicted"/>
<dbReference type="GO" id="GO:0016491">
    <property type="term" value="F:oxidoreductase activity"/>
    <property type="evidence" value="ECO:0007669"/>
    <property type="project" value="UniProtKB-KW"/>
</dbReference>
<dbReference type="EMBL" id="GEYN01000179">
    <property type="protein sequence ID" value="JAV44810.1"/>
    <property type="molecule type" value="Transcribed_RNA"/>
</dbReference>
<accession>A0A1Q3G5J0</accession>
<dbReference type="PANTHER" id="PTHR43157">
    <property type="entry name" value="PHOSPHATIDYLINOSITOL-GLYCAN BIOSYNTHESIS CLASS F PROTEIN-RELATED"/>
    <property type="match status" value="1"/>
</dbReference>
<protein>
    <submittedName>
        <fullName evidence="3">Alcohol dehydrogenase-2</fullName>
    </submittedName>
</protein>
<dbReference type="InterPro" id="IPR036291">
    <property type="entry name" value="NAD(P)-bd_dom_sf"/>
</dbReference>
<feature type="chain" id="PRO_5012591718" evidence="2">
    <location>
        <begin position="22"/>
        <end position="319"/>
    </location>
</feature>
<name>A0A1Q3G5J0_PLUXY</name>
<keyword evidence="2" id="KW-0732">Signal</keyword>
<dbReference type="PANTHER" id="PTHR43157:SF31">
    <property type="entry name" value="PHOSPHATIDYLINOSITOL-GLYCAN BIOSYNTHESIS CLASS F PROTEIN"/>
    <property type="match status" value="1"/>
</dbReference>
<dbReference type="PRINTS" id="PR00081">
    <property type="entry name" value="GDHRDH"/>
</dbReference>
<dbReference type="SUPFAM" id="SSF51735">
    <property type="entry name" value="NAD(P)-binding Rossmann-fold domains"/>
    <property type="match status" value="1"/>
</dbReference>
<keyword evidence="1" id="KW-0560">Oxidoreductase</keyword>
<dbReference type="AlphaFoldDB" id="A0A1Q3G5J0"/>